<dbReference type="GO" id="GO:0004523">
    <property type="term" value="F:RNA-DNA hybrid ribonuclease activity"/>
    <property type="evidence" value="ECO:0007669"/>
    <property type="project" value="InterPro"/>
</dbReference>
<comment type="caution">
    <text evidence="2">The sequence shown here is derived from an EMBL/GenBank/DDBJ whole genome shotgun (WGS) entry which is preliminary data.</text>
</comment>
<dbReference type="EMBL" id="JACTNZ010000007">
    <property type="protein sequence ID" value="KAG5542395.1"/>
    <property type="molecule type" value="Genomic_DNA"/>
</dbReference>
<name>A0AAV6JQM7_9ERIC</name>
<dbReference type="CDD" id="cd06222">
    <property type="entry name" value="RNase_H_like"/>
    <property type="match status" value="1"/>
</dbReference>
<dbReference type="AlphaFoldDB" id="A0AAV6JQM7"/>
<dbReference type="InterPro" id="IPR044730">
    <property type="entry name" value="RNase_H-like_dom_plant"/>
</dbReference>
<proteinExistence type="predicted"/>
<sequence length="182" mass="19911">MEEDFEEERRSRARALLLSLPSRLTTKISSVTFARRSTSLIPHSRPIEADGLAAETAIHVLCELAENGRAAGEASAGAAVVCREAVGVVKINCDAVYVNRRDIGYCGVGVLFRDHLCNCLGCRSIPISGHVRNKDEAKLEGVRVGLEESLICGYDDIIMEVDNSEIAQVMKVTVEIPEDFYE</sequence>
<gene>
    <name evidence="2" type="ORF">RHGRI_022061</name>
</gene>
<keyword evidence="3" id="KW-1185">Reference proteome</keyword>
<dbReference type="GO" id="GO:0003676">
    <property type="term" value="F:nucleic acid binding"/>
    <property type="evidence" value="ECO:0007669"/>
    <property type="project" value="InterPro"/>
</dbReference>
<organism evidence="2 3">
    <name type="scientific">Rhododendron griersonianum</name>
    <dbReference type="NCBI Taxonomy" id="479676"/>
    <lineage>
        <taxon>Eukaryota</taxon>
        <taxon>Viridiplantae</taxon>
        <taxon>Streptophyta</taxon>
        <taxon>Embryophyta</taxon>
        <taxon>Tracheophyta</taxon>
        <taxon>Spermatophyta</taxon>
        <taxon>Magnoliopsida</taxon>
        <taxon>eudicotyledons</taxon>
        <taxon>Gunneridae</taxon>
        <taxon>Pentapetalae</taxon>
        <taxon>asterids</taxon>
        <taxon>Ericales</taxon>
        <taxon>Ericaceae</taxon>
        <taxon>Ericoideae</taxon>
        <taxon>Rhodoreae</taxon>
        <taxon>Rhododendron</taxon>
    </lineage>
</organism>
<feature type="domain" description="RNase H type-1" evidence="1">
    <location>
        <begin position="92"/>
        <end position="171"/>
    </location>
</feature>
<evidence type="ECO:0000259" key="1">
    <source>
        <dbReference type="Pfam" id="PF13456"/>
    </source>
</evidence>
<evidence type="ECO:0000313" key="3">
    <source>
        <dbReference type="Proteomes" id="UP000823749"/>
    </source>
</evidence>
<reference evidence="2" key="1">
    <citation type="submission" date="2020-08" db="EMBL/GenBank/DDBJ databases">
        <title>Plant Genome Project.</title>
        <authorList>
            <person name="Zhang R.-G."/>
        </authorList>
    </citation>
    <scope>NUCLEOTIDE SEQUENCE</scope>
    <source>
        <strain evidence="2">WSP0</strain>
        <tissue evidence="2">Leaf</tissue>
    </source>
</reference>
<protein>
    <recommendedName>
        <fullName evidence="1">RNase H type-1 domain-containing protein</fullName>
    </recommendedName>
</protein>
<accession>A0AAV6JQM7</accession>
<dbReference type="Proteomes" id="UP000823749">
    <property type="component" value="Chromosome 7"/>
</dbReference>
<evidence type="ECO:0000313" key="2">
    <source>
        <dbReference type="EMBL" id="KAG5542395.1"/>
    </source>
</evidence>
<dbReference type="Pfam" id="PF13456">
    <property type="entry name" value="RVT_3"/>
    <property type="match status" value="1"/>
</dbReference>
<dbReference type="InterPro" id="IPR002156">
    <property type="entry name" value="RNaseH_domain"/>
</dbReference>